<keyword evidence="1" id="KW-0812">Transmembrane</keyword>
<organism evidence="2 3">
    <name type="scientific">Aaosphaeria arxii CBS 175.79</name>
    <dbReference type="NCBI Taxonomy" id="1450172"/>
    <lineage>
        <taxon>Eukaryota</taxon>
        <taxon>Fungi</taxon>
        <taxon>Dikarya</taxon>
        <taxon>Ascomycota</taxon>
        <taxon>Pezizomycotina</taxon>
        <taxon>Dothideomycetes</taxon>
        <taxon>Pleosporomycetidae</taxon>
        <taxon>Pleosporales</taxon>
        <taxon>Pleosporales incertae sedis</taxon>
        <taxon>Aaosphaeria</taxon>
    </lineage>
</organism>
<gene>
    <name evidence="2" type="ORF">BU24DRAFT_404168</name>
</gene>
<dbReference type="EMBL" id="ML978066">
    <property type="protein sequence ID" value="KAF2021121.1"/>
    <property type="molecule type" value="Genomic_DNA"/>
</dbReference>
<dbReference type="GeneID" id="54283024"/>
<proteinExistence type="predicted"/>
<accession>A0A6A5Y8Q0</accession>
<protein>
    <submittedName>
        <fullName evidence="2">Uncharacterized protein</fullName>
    </submittedName>
</protein>
<dbReference type="Proteomes" id="UP000799778">
    <property type="component" value="Unassembled WGS sequence"/>
</dbReference>
<name>A0A6A5Y8Q0_9PLEO</name>
<evidence type="ECO:0000313" key="3">
    <source>
        <dbReference type="Proteomes" id="UP000799778"/>
    </source>
</evidence>
<reference evidence="2" key="1">
    <citation type="journal article" date="2020" name="Stud. Mycol.">
        <title>101 Dothideomycetes genomes: a test case for predicting lifestyles and emergence of pathogens.</title>
        <authorList>
            <person name="Haridas S."/>
            <person name="Albert R."/>
            <person name="Binder M."/>
            <person name="Bloem J."/>
            <person name="Labutti K."/>
            <person name="Salamov A."/>
            <person name="Andreopoulos B."/>
            <person name="Baker S."/>
            <person name="Barry K."/>
            <person name="Bills G."/>
            <person name="Bluhm B."/>
            <person name="Cannon C."/>
            <person name="Castanera R."/>
            <person name="Culley D."/>
            <person name="Daum C."/>
            <person name="Ezra D."/>
            <person name="Gonzalez J."/>
            <person name="Henrissat B."/>
            <person name="Kuo A."/>
            <person name="Liang C."/>
            <person name="Lipzen A."/>
            <person name="Lutzoni F."/>
            <person name="Magnuson J."/>
            <person name="Mondo S."/>
            <person name="Nolan M."/>
            <person name="Ohm R."/>
            <person name="Pangilinan J."/>
            <person name="Park H.-J."/>
            <person name="Ramirez L."/>
            <person name="Alfaro M."/>
            <person name="Sun H."/>
            <person name="Tritt A."/>
            <person name="Yoshinaga Y."/>
            <person name="Zwiers L.-H."/>
            <person name="Turgeon B."/>
            <person name="Goodwin S."/>
            <person name="Spatafora J."/>
            <person name="Crous P."/>
            <person name="Grigoriev I."/>
        </authorList>
    </citation>
    <scope>NUCLEOTIDE SEQUENCE</scope>
    <source>
        <strain evidence="2">CBS 175.79</strain>
    </source>
</reference>
<keyword evidence="1" id="KW-1133">Transmembrane helix</keyword>
<keyword evidence="1" id="KW-0472">Membrane</keyword>
<evidence type="ECO:0000313" key="2">
    <source>
        <dbReference type="EMBL" id="KAF2021121.1"/>
    </source>
</evidence>
<dbReference type="RefSeq" id="XP_033389460.1">
    <property type="nucleotide sequence ID" value="XM_033525627.1"/>
</dbReference>
<keyword evidence="3" id="KW-1185">Reference proteome</keyword>
<sequence>MPFTLSNPYDSVVLPLHFPNGPKTDDARCPDKQGCPMTFEQYSLAGGGRDNDPGAEWSNANMTWANKDHYRAITDGARSSTLYYLMSVVGVWYGVVAPSICWSSQKETAKANS</sequence>
<evidence type="ECO:0000256" key="1">
    <source>
        <dbReference type="SAM" id="Phobius"/>
    </source>
</evidence>
<dbReference type="AlphaFoldDB" id="A0A6A5Y8Q0"/>
<feature type="transmembrane region" description="Helical" evidence="1">
    <location>
        <begin position="82"/>
        <end position="102"/>
    </location>
</feature>